<keyword evidence="3" id="KW-1185">Reference proteome</keyword>
<protein>
    <recommendedName>
        <fullName evidence="1">ZSWIM1/3 RNaseH-like domain-containing protein</fullName>
    </recommendedName>
</protein>
<accession>A0A9K3DE89</accession>
<feature type="non-terminal residue" evidence="2">
    <location>
        <position position="1"/>
    </location>
</feature>
<feature type="domain" description="ZSWIM1/3 RNaseH-like" evidence="1">
    <location>
        <begin position="73"/>
        <end position="126"/>
    </location>
</feature>
<gene>
    <name evidence="2" type="ORF">KIPB_016661</name>
</gene>
<sequence>KRRVAAVNQKVPLNTPDVQAACRLIGKRREEYGPEKELSILLPPVEGDGAGFMWIYCTRWMAQMARASLEVKPVIHLDATHGTNRYGFHLYHVVAQAPCGMGVVVGEFVIEHDRGVNVQFCLERLSAYWGGVTPEYLVIDDSAVEKLGIPLAFPGAK</sequence>
<organism evidence="2 3">
    <name type="scientific">Kipferlia bialata</name>
    <dbReference type="NCBI Taxonomy" id="797122"/>
    <lineage>
        <taxon>Eukaryota</taxon>
        <taxon>Metamonada</taxon>
        <taxon>Carpediemonas-like organisms</taxon>
        <taxon>Kipferlia</taxon>
    </lineage>
</organism>
<dbReference type="Proteomes" id="UP000265618">
    <property type="component" value="Unassembled WGS sequence"/>
</dbReference>
<evidence type="ECO:0000259" key="1">
    <source>
        <dbReference type="Pfam" id="PF21056"/>
    </source>
</evidence>
<proteinExistence type="predicted"/>
<dbReference type="AlphaFoldDB" id="A0A9K3DE89"/>
<name>A0A9K3DE89_9EUKA</name>
<evidence type="ECO:0000313" key="2">
    <source>
        <dbReference type="EMBL" id="GIQ92725.1"/>
    </source>
</evidence>
<feature type="non-terminal residue" evidence="2">
    <location>
        <position position="157"/>
    </location>
</feature>
<dbReference type="InterPro" id="IPR048324">
    <property type="entry name" value="ZSWIM1-3_RNaseH-like"/>
</dbReference>
<reference evidence="2 3" key="1">
    <citation type="journal article" date="2018" name="PLoS ONE">
        <title>The draft genome of Kipferlia bialata reveals reductive genome evolution in fornicate parasites.</title>
        <authorList>
            <person name="Tanifuji G."/>
            <person name="Takabayashi S."/>
            <person name="Kume K."/>
            <person name="Takagi M."/>
            <person name="Nakayama T."/>
            <person name="Kamikawa R."/>
            <person name="Inagaki Y."/>
            <person name="Hashimoto T."/>
        </authorList>
    </citation>
    <scope>NUCLEOTIDE SEQUENCE [LARGE SCALE GENOMIC DNA]</scope>
    <source>
        <strain evidence="2">NY0173</strain>
    </source>
</reference>
<comment type="caution">
    <text evidence="2">The sequence shown here is derived from an EMBL/GenBank/DDBJ whole genome shotgun (WGS) entry which is preliminary data.</text>
</comment>
<dbReference type="Pfam" id="PF21056">
    <property type="entry name" value="ZSWIM1-3_RNaseH-like"/>
    <property type="match status" value="1"/>
</dbReference>
<dbReference type="EMBL" id="BDIP01010379">
    <property type="protein sequence ID" value="GIQ92725.1"/>
    <property type="molecule type" value="Genomic_DNA"/>
</dbReference>
<evidence type="ECO:0000313" key="3">
    <source>
        <dbReference type="Proteomes" id="UP000265618"/>
    </source>
</evidence>